<dbReference type="RefSeq" id="WP_136542115.1">
    <property type="nucleotide sequence ID" value="NZ_STGU01000008.1"/>
</dbReference>
<dbReference type="EMBL" id="STGU01000008">
    <property type="protein sequence ID" value="THV34543.1"/>
    <property type="molecule type" value="Genomic_DNA"/>
</dbReference>
<dbReference type="Pfam" id="PF07859">
    <property type="entry name" value="Abhydrolase_3"/>
    <property type="match status" value="1"/>
</dbReference>
<accession>A0A4S8PT26</accession>
<dbReference type="Proteomes" id="UP000307378">
    <property type="component" value="Unassembled WGS sequence"/>
</dbReference>
<dbReference type="InterPro" id="IPR013094">
    <property type="entry name" value="AB_hydrolase_3"/>
</dbReference>
<evidence type="ECO:0000256" key="1">
    <source>
        <dbReference type="ARBA" id="ARBA00022801"/>
    </source>
</evidence>
<evidence type="ECO:0000313" key="3">
    <source>
        <dbReference type="EMBL" id="THV34543.1"/>
    </source>
</evidence>
<keyword evidence="1 3" id="KW-0378">Hydrolase</keyword>
<proteinExistence type="predicted"/>
<dbReference type="SUPFAM" id="SSF53474">
    <property type="entry name" value="alpha/beta-Hydrolases"/>
    <property type="match status" value="1"/>
</dbReference>
<dbReference type="AlphaFoldDB" id="A0A4S8PT26"/>
<feature type="domain" description="Alpha/beta hydrolase fold-3" evidence="2">
    <location>
        <begin position="34"/>
        <end position="232"/>
    </location>
</feature>
<gene>
    <name evidence="3" type="ORF">FAA86_15725</name>
</gene>
<dbReference type="InterPro" id="IPR029058">
    <property type="entry name" value="AB_hydrolase_fold"/>
</dbReference>
<reference evidence="3 4" key="1">
    <citation type="submission" date="2019-04" db="EMBL/GenBank/DDBJ databases">
        <title>genome sequence of strain W3.</title>
        <authorList>
            <person name="Gao J."/>
            <person name="Sun J."/>
        </authorList>
    </citation>
    <scope>NUCLEOTIDE SEQUENCE [LARGE SCALE GENOMIC DNA]</scope>
    <source>
        <strain evidence="3 4">W3</strain>
    </source>
</reference>
<comment type="caution">
    <text evidence="3">The sequence shown here is derived from an EMBL/GenBank/DDBJ whole genome shotgun (WGS) entry which is preliminary data.</text>
</comment>
<dbReference type="GO" id="GO:0016787">
    <property type="term" value="F:hydrolase activity"/>
    <property type="evidence" value="ECO:0007669"/>
    <property type="project" value="UniProtKB-KW"/>
</dbReference>
<protein>
    <submittedName>
        <fullName evidence="3">Alpha/beta hydrolase</fullName>
    </submittedName>
</protein>
<name>A0A4S8PT26_9HYPH</name>
<evidence type="ECO:0000259" key="2">
    <source>
        <dbReference type="Pfam" id="PF07859"/>
    </source>
</evidence>
<organism evidence="3 4">
    <name type="scientific">Rhizobium rosettiformans W3</name>
    <dbReference type="NCBI Taxonomy" id="538378"/>
    <lineage>
        <taxon>Bacteria</taxon>
        <taxon>Pseudomonadati</taxon>
        <taxon>Pseudomonadota</taxon>
        <taxon>Alphaproteobacteria</taxon>
        <taxon>Hyphomicrobiales</taxon>
        <taxon>Rhizobiaceae</taxon>
        <taxon>Rhizobium/Agrobacterium group</taxon>
        <taxon>Rhizobium</taxon>
    </lineage>
</organism>
<dbReference type="InterPro" id="IPR050300">
    <property type="entry name" value="GDXG_lipolytic_enzyme"/>
</dbReference>
<evidence type="ECO:0000313" key="4">
    <source>
        <dbReference type="Proteomes" id="UP000307378"/>
    </source>
</evidence>
<dbReference type="Gene3D" id="3.40.50.1820">
    <property type="entry name" value="alpha/beta hydrolase"/>
    <property type="match status" value="1"/>
</dbReference>
<dbReference type="PANTHER" id="PTHR48081:SF8">
    <property type="entry name" value="ALPHA_BETA HYDROLASE FOLD-3 DOMAIN-CONTAINING PROTEIN-RELATED"/>
    <property type="match status" value="1"/>
</dbReference>
<dbReference type="PANTHER" id="PTHR48081">
    <property type="entry name" value="AB HYDROLASE SUPERFAMILY PROTEIN C4A8.06C"/>
    <property type="match status" value="1"/>
</dbReference>
<sequence>MSKEWQSGEDGEIRFPLPFRVYDGTGKGKRRPLVLYFSGNAFGAAPPRLGDAPAAAAMAEAGALVVEADFGGPTRNLFPGALEKAFEALKHLFAKRKRFANLHSPVLVAGDEAGGNLAASLALKARDAMPGELAGQVLLSPMLDPRMVTMSFRTADAIGLQQRWSDGWDHYLAQASDGQHPYAAPCLCSRLMGAAPALVVTSDDDPLRDEALDYAARLQSSGVSVKTRILPDHLGWTGLYHGRDGEWHSQISTEFSQFLQELPH</sequence>